<gene>
    <name evidence="2" type="ORF">EIM92_08175</name>
</gene>
<evidence type="ECO:0000313" key="3">
    <source>
        <dbReference type="Proteomes" id="UP000273145"/>
    </source>
</evidence>
<dbReference type="AlphaFoldDB" id="A0A3S8RTR4"/>
<feature type="compositionally biased region" description="Basic and acidic residues" evidence="1">
    <location>
        <begin position="63"/>
        <end position="74"/>
    </location>
</feature>
<dbReference type="EMBL" id="CP034248">
    <property type="protein sequence ID" value="AZK46173.1"/>
    <property type="molecule type" value="Genomic_DNA"/>
</dbReference>
<feature type="region of interest" description="Disordered" evidence="1">
    <location>
        <begin position="1"/>
        <end position="74"/>
    </location>
</feature>
<dbReference type="RefSeq" id="WP_125082242.1">
    <property type="nucleotide sequence ID" value="NZ_CP034248.1"/>
</dbReference>
<dbReference type="OrthoDB" id="2680441at2"/>
<organism evidence="2 3">
    <name type="scientific">Paenibacillus lentus</name>
    <dbReference type="NCBI Taxonomy" id="1338368"/>
    <lineage>
        <taxon>Bacteria</taxon>
        <taxon>Bacillati</taxon>
        <taxon>Bacillota</taxon>
        <taxon>Bacilli</taxon>
        <taxon>Bacillales</taxon>
        <taxon>Paenibacillaceae</taxon>
        <taxon>Paenibacillus</taxon>
    </lineage>
</organism>
<protein>
    <submittedName>
        <fullName evidence="2">Uncharacterized protein</fullName>
    </submittedName>
</protein>
<sequence length="74" mass="8623">MVQFNAEEEQEEYVNKQIREAREGEYPEHKSIQDAENGSMVNDMEDLKQLSEDMDEMSTNSEDEARGLKPDPEQ</sequence>
<keyword evidence="3" id="KW-1185">Reference proteome</keyword>
<feature type="compositionally biased region" description="Acidic residues" evidence="1">
    <location>
        <begin position="1"/>
        <end position="12"/>
    </location>
</feature>
<accession>A0A3S8RTR4</accession>
<dbReference type="Proteomes" id="UP000273145">
    <property type="component" value="Chromosome"/>
</dbReference>
<feature type="compositionally biased region" description="Basic and acidic residues" evidence="1">
    <location>
        <begin position="13"/>
        <end position="33"/>
    </location>
</feature>
<evidence type="ECO:0000256" key="1">
    <source>
        <dbReference type="SAM" id="MobiDB-lite"/>
    </source>
</evidence>
<reference evidence="2 3" key="1">
    <citation type="submission" date="2018-11" db="EMBL/GenBank/DDBJ databases">
        <title>Genome sequencing of Paenibacillus lentus DSM25539(T).</title>
        <authorList>
            <person name="Kook J.-K."/>
            <person name="Park S.-N."/>
            <person name="Lim Y.K."/>
        </authorList>
    </citation>
    <scope>NUCLEOTIDE SEQUENCE [LARGE SCALE GENOMIC DNA]</scope>
    <source>
        <strain evidence="2 3">DSM 25539</strain>
    </source>
</reference>
<proteinExistence type="predicted"/>
<dbReference type="KEGG" id="plen:EIM92_08175"/>
<name>A0A3S8RTR4_9BACL</name>
<evidence type="ECO:0000313" key="2">
    <source>
        <dbReference type="EMBL" id="AZK46173.1"/>
    </source>
</evidence>